<dbReference type="CDD" id="cd07937">
    <property type="entry name" value="DRE_TIM_PC_TC_5S"/>
    <property type="match status" value="1"/>
</dbReference>
<dbReference type="GO" id="GO:0005737">
    <property type="term" value="C:cytoplasm"/>
    <property type="evidence" value="ECO:0007669"/>
    <property type="project" value="TreeGrafter"/>
</dbReference>
<comment type="caution">
    <text evidence="4">The sequence shown here is derived from an EMBL/GenBank/DDBJ whole genome shotgun (WGS) entry which is preliminary data.</text>
</comment>
<dbReference type="CDD" id="cd06850">
    <property type="entry name" value="biotinyl_domain"/>
    <property type="match status" value="1"/>
</dbReference>
<evidence type="ECO:0000313" key="4">
    <source>
        <dbReference type="EMBL" id="GGX43130.1"/>
    </source>
</evidence>
<dbReference type="Pfam" id="PF00682">
    <property type="entry name" value="HMGL-like"/>
    <property type="match status" value="1"/>
</dbReference>
<dbReference type="InterPro" id="IPR003379">
    <property type="entry name" value="Carboxylase_cons_dom"/>
</dbReference>
<dbReference type="InterPro" id="IPR000891">
    <property type="entry name" value="PYR_CT"/>
</dbReference>
<dbReference type="RefSeq" id="WP_189607139.1">
    <property type="nucleotide sequence ID" value="NZ_BMXR01000002.1"/>
</dbReference>
<dbReference type="NCBIfam" id="TIGR01108">
    <property type="entry name" value="oadA"/>
    <property type="match status" value="1"/>
</dbReference>
<gene>
    <name evidence="4" type="ORF">GCM10007392_07290</name>
</gene>
<dbReference type="GO" id="GO:0004736">
    <property type="term" value="F:pyruvate carboxylase activity"/>
    <property type="evidence" value="ECO:0007669"/>
    <property type="project" value="TreeGrafter"/>
</dbReference>
<dbReference type="Pfam" id="PF00364">
    <property type="entry name" value="Biotin_lipoyl"/>
    <property type="match status" value="1"/>
</dbReference>
<keyword evidence="4" id="KW-0670">Pyruvate</keyword>
<dbReference type="Pfam" id="PF02436">
    <property type="entry name" value="PYC_OADA"/>
    <property type="match status" value="1"/>
</dbReference>
<dbReference type="SUPFAM" id="SSF51569">
    <property type="entry name" value="Aldolase"/>
    <property type="match status" value="1"/>
</dbReference>
<evidence type="ECO:0000313" key="5">
    <source>
        <dbReference type="Proteomes" id="UP000626148"/>
    </source>
</evidence>
<dbReference type="NCBIfam" id="NF006761">
    <property type="entry name" value="PRK09282.1"/>
    <property type="match status" value="1"/>
</dbReference>
<proteinExistence type="predicted"/>
<feature type="domain" description="Pyruvate carboxyltransferase" evidence="3">
    <location>
        <begin position="4"/>
        <end position="264"/>
    </location>
</feature>
<dbReference type="Gene3D" id="3.20.20.70">
    <property type="entry name" value="Aldolase class I"/>
    <property type="match status" value="1"/>
</dbReference>
<dbReference type="AlphaFoldDB" id="A0A918K390"/>
<organism evidence="4 5">
    <name type="scientific">Saccharospirillum salsuginis</name>
    <dbReference type="NCBI Taxonomy" id="418750"/>
    <lineage>
        <taxon>Bacteria</taxon>
        <taxon>Pseudomonadati</taxon>
        <taxon>Pseudomonadota</taxon>
        <taxon>Gammaproteobacteria</taxon>
        <taxon>Oceanospirillales</taxon>
        <taxon>Saccharospirillaceae</taxon>
        <taxon>Saccharospirillum</taxon>
    </lineage>
</organism>
<dbReference type="GO" id="GO:0006094">
    <property type="term" value="P:gluconeogenesis"/>
    <property type="evidence" value="ECO:0007669"/>
    <property type="project" value="TreeGrafter"/>
</dbReference>
<dbReference type="SUPFAM" id="SSF89000">
    <property type="entry name" value="post-HMGL domain-like"/>
    <property type="match status" value="1"/>
</dbReference>
<dbReference type="InterPro" id="IPR055268">
    <property type="entry name" value="PCB-like"/>
</dbReference>
<dbReference type="GO" id="GO:0008948">
    <property type="term" value="F:oxaloacetate decarboxylase activity"/>
    <property type="evidence" value="ECO:0007669"/>
    <property type="project" value="InterPro"/>
</dbReference>
<keyword evidence="1" id="KW-0092">Biotin</keyword>
<dbReference type="SUPFAM" id="SSF51230">
    <property type="entry name" value="Single hybrid motif"/>
    <property type="match status" value="1"/>
</dbReference>
<keyword evidence="5" id="KW-1185">Reference proteome</keyword>
<dbReference type="PANTHER" id="PTHR43778">
    <property type="entry name" value="PYRUVATE CARBOXYLASE"/>
    <property type="match status" value="1"/>
</dbReference>
<reference evidence="4" key="1">
    <citation type="journal article" date="2014" name="Int. J. Syst. Evol. Microbiol.">
        <title>Complete genome sequence of Corynebacterium casei LMG S-19264T (=DSM 44701T), isolated from a smear-ripened cheese.</title>
        <authorList>
            <consortium name="US DOE Joint Genome Institute (JGI-PGF)"/>
            <person name="Walter F."/>
            <person name="Albersmeier A."/>
            <person name="Kalinowski J."/>
            <person name="Ruckert C."/>
        </authorList>
    </citation>
    <scope>NUCLEOTIDE SEQUENCE</scope>
    <source>
        <strain evidence="4">KCTC 22169</strain>
    </source>
</reference>
<dbReference type="Proteomes" id="UP000626148">
    <property type="component" value="Unassembled WGS sequence"/>
</dbReference>
<dbReference type="PROSITE" id="PS50968">
    <property type="entry name" value="BIOTINYL_LIPOYL"/>
    <property type="match status" value="1"/>
</dbReference>
<accession>A0A918K390</accession>
<reference evidence="4" key="2">
    <citation type="submission" date="2020-09" db="EMBL/GenBank/DDBJ databases">
        <authorList>
            <person name="Sun Q."/>
            <person name="Kim S."/>
        </authorList>
    </citation>
    <scope>NUCLEOTIDE SEQUENCE</scope>
    <source>
        <strain evidence="4">KCTC 22169</strain>
    </source>
</reference>
<sequence>MNPVEITDVTLRDAHQSLLATRMRTEDMLPICEKLDAIGFWSLEVWGGATFDACVRFLKEDPWERLRQLRKALPNTRLQMLLRGQNLLGYRHYADDVVEAFVTAAADNGIDVFRVFDALNDLRNLEVAMKAVKTVGKHAQGTICYTTSPVHTAELFAEQAKALRDMGADSIAIKDMAGLLTPYATFELVKAIKSEVDLPLAIHSHATSGLSPLCQLKAIEAGADRIDTAISSLAGGTSHPSTESQVAALKGTPYDTGLDLEALRDIADYFREVRKKYHQFESEFTREDVSVQINQVPGGMMSNLANQLKEQNALDRIREVFDEIPRVREDLGYPPLVTPTSQIVGTQAVYNVLAGERYKTITNEVKRYLQGGYGKPPAPVSQAVLKKGIGNESVSDARPADALEPEIKKLTRDIGDLATNREDVLTYAMFPDLGRDYLQKRAEGQLDPEPLLPPESAHKPVAASPTEFKVDVHGETYEVAITGVGEFGGGKRKLYVSLDGMPEEVVFETVSEYVAEAKGGRRKATEPGHVTPAMPGNIVDVLVAEGDTVEAGQAVLITEAMKMETEIHASVAGTVQAVYVQKGDRVTPGEILVEIG</sequence>
<protein>
    <submittedName>
        <fullName evidence="4">Pyruvate carboxylase subunit B</fullName>
    </submittedName>
</protein>
<dbReference type="InterPro" id="IPR005776">
    <property type="entry name" value="OadA"/>
</dbReference>
<dbReference type="Gene3D" id="2.40.50.100">
    <property type="match status" value="1"/>
</dbReference>
<dbReference type="InterPro" id="IPR013785">
    <property type="entry name" value="Aldolase_TIM"/>
</dbReference>
<evidence type="ECO:0000256" key="1">
    <source>
        <dbReference type="ARBA" id="ARBA00023267"/>
    </source>
</evidence>
<dbReference type="FunFam" id="2.40.50.100:FF:000003">
    <property type="entry name" value="Acetyl-CoA carboxylase biotin carboxyl carrier protein"/>
    <property type="match status" value="1"/>
</dbReference>
<name>A0A918K390_9GAMM</name>
<dbReference type="InterPro" id="IPR011053">
    <property type="entry name" value="Single_hybrid_motif"/>
</dbReference>
<dbReference type="PANTHER" id="PTHR43778:SF2">
    <property type="entry name" value="PYRUVATE CARBOXYLASE, MITOCHONDRIAL"/>
    <property type="match status" value="1"/>
</dbReference>
<feature type="domain" description="Lipoyl-binding" evidence="2">
    <location>
        <begin position="519"/>
        <end position="596"/>
    </location>
</feature>
<evidence type="ECO:0000259" key="2">
    <source>
        <dbReference type="PROSITE" id="PS50968"/>
    </source>
</evidence>
<dbReference type="InterPro" id="IPR000089">
    <property type="entry name" value="Biotin_lipoyl"/>
</dbReference>
<dbReference type="PROSITE" id="PS50991">
    <property type="entry name" value="PYR_CT"/>
    <property type="match status" value="1"/>
</dbReference>
<dbReference type="GO" id="GO:0006814">
    <property type="term" value="P:sodium ion transport"/>
    <property type="evidence" value="ECO:0007669"/>
    <property type="project" value="InterPro"/>
</dbReference>
<dbReference type="EMBL" id="BMXR01000002">
    <property type="protein sequence ID" value="GGX43130.1"/>
    <property type="molecule type" value="Genomic_DNA"/>
</dbReference>
<evidence type="ECO:0000259" key="3">
    <source>
        <dbReference type="PROSITE" id="PS50991"/>
    </source>
</evidence>